<dbReference type="Pfam" id="PF03358">
    <property type="entry name" value="FMN_red"/>
    <property type="match status" value="1"/>
</dbReference>
<dbReference type="Gene3D" id="3.40.50.360">
    <property type="match status" value="1"/>
</dbReference>
<sequence length="200" mass="20927">MTAPQLVLLSGSLSQDSRTNRIARWCAGQCAARGATTSVFCGADLDFPFYRPDGAERTERETAFLDALADSDGVILVSPAYHGTVSGLLKNALDYVNELARDTRPYLDGRVIGCVSVALSEQGAGSTLTTLRTIGHALRGWPTPLGVALAGARASLDSEGGPADPVVHAQMATMLGQVLGMAKVSARRRERSARPVGATA</sequence>
<protein>
    <submittedName>
        <fullName evidence="2">NADPH-dependent oxidoreductase</fullName>
    </submittedName>
</protein>
<dbReference type="EMBL" id="QLYX01000002">
    <property type="protein sequence ID" value="RAY16152.1"/>
    <property type="molecule type" value="Genomic_DNA"/>
</dbReference>
<dbReference type="SUPFAM" id="SSF52218">
    <property type="entry name" value="Flavoproteins"/>
    <property type="match status" value="1"/>
</dbReference>
<comment type="caution">
    <text evidence="2">The sequence shown here is derived from an EMBL/GenBank/DDBJ whole genome shotgun (WGS) entry which is preliminary data.</text>
</comment>
<dbReference type="Proteomes" id="UP000251891">
    <property type="component" value="Unassembled WGS sequence"/>
</dbReference>
<accession>A0A365HAV8</accession>
<dbReference type="InterPro" id="IPR005025">
    <property type="entry name" value="FMN_Rdtase-like_dom"/>
</dbReference>
<dbReference type="GO" id="GO:0005829">
    <property type="term" value="C:cytosol"/>
    <property type="evidence" value="ECO:0007669"/>
    <property type="project" value="TreeGrafter"/>
</dbReference>
<dbReference type="AlphaFoldDB" id="A0A365HAV8"/>
<evidence type="ECO:0000313" key="3">
    <source>
        <dbReference type="Proteomes" id="UP000251891"/>
    </source>
</evidence>
<gene>
    <name evidence="2" type="ORF">DPM19_04305</name>
</gene>
<dbReference type="PANTHER" id="PTHR30543:SF21">
    <property type="entry name" value="NAD(P)H-DEPENDENT FMN REDUCTASE LOT6"/>
    <property type="match status" value="1"/>
</dbReference>
<dbReference type="InterPro" id="IPR029039">
    <property type="entry name" value="Flavoprotein-like_sf"/>
</dbReference>
<feature type="domain" description="NADPH-dependent FMN reductase-like" evidence="1">
    <location>
        <begin position="5"/>
        <end position="148"/>
    </location>
</feature>
<reference evidence="2 3" key="1">
    <citation type="submission" date="2018-06" db="EMBL/GenBank/DDBJ databases">
        <title>Actinomadura craniellae sp. nov. isolated from marine sponge Craniella sp.</title>
        <authorList>
            <person name="Li L."/>
            <person name="Xu Q.H."/>
            <person name="Lin H.W."/>
            <person name="Lu Y.H."/>
        </authorList>
    </citation>
    <scope>NUCLEOTIDE SEQUENCE [LARGE SCALE GENOMIC DNA]</scope>
    <source>
        <strain evidence="2 3">LHW63021</strain>
    </source>
</reference>
<dbReference type="OrthoDB" id="9812295at2"/>
<organism evidence="2 3">
    <name type="scientific">Actinomadura craniellae</name>
    <dbReference type="NCBI Taxonomy" id="2231787"/>
    <lineage>
        <taxon>Bacteria</taxon>
        <taxon>Bacillati</taxon>
        <taxon>Actinomycetota</taxon>
        <taxon>Actinomycetes</taxon>
        <taxon>Streptosporangiales</taxon>
        <taxon>Thermomonosporaceae</taxon>
        <taxon>Actinomadura</taxon>
    </lineage>
</organism>
<evidence type="ECO:0000259" key="1">
    <source>
        <dbReference type="Pfam" id="PF03358"/>
    </source>
</evidence>
<dbReference type="GO" id="GO:0010181">
    <property type="term" value="F:FMN binding"/>
    <property type="evidence" value="ECO:0007669"/>
    <property type="project" value="TreeGrafter"/>
</dbReference>
<dbReference type="InterPro" id="IPR050712">
    <property type="entry name" value="NAD(P)H-dep_reductase"/>
</dbReference>
<dbReference type="RefSeq" id="WP_111863492.1">
    <property type="nucleotide sequence ID" value="NZ_QLYX01000002.1"/>
</dbReference>
<proteinExistence type="predicted"/>
<evidence type="ECO:0000313" key="2">
    <source>
        <dbReference type="EMBL" id="RAY16152.1"/>
    </source>
</evidence>
<name>A0A365HAV8_9ACTN</name>
<keyword evidence="3" id="KW-1185">Reference proteome</keyword>
<dbReference type="PANTHER" id="PTHR30543">
    <property type="entry name" value="CHROMATE REDUCTASE"/>
    <property type="match status" value="1"/>
</dbReference>
<dbReference type="GO" id="GO:0016491">
    <property type="term" value="F:oxidoreductase activity"/>
    <property type="evidence" value="ECO:0007669"/>
    <property type="project" value="InterPro"/>
</dbReference>